<keyword evidence="1" id="KW-0812">Transmembrane</keyword>
<evidence type="ECO:0000313" key="3">
    <source>
        <dbReference type="Proteomes" id="UP000774750"/>
    </source>
</evidence>
<proteinExistence type="predicted"/>
<dbReference type="RefSeq" id="WP_204446613.1">
    <property type="nucleotide sequence ID" value="NZ_JACJKY010000011.1"/>
</dbReference>
<feature type="transmembrane region" description="Helical" evidence="1">
    <location>
        <begin position="7"/>
        <end position="28"/>
    </location>
</feature>
<organism evidence="2 3">
    <name type="scientific">Merdimmobilis hominis</name>
    <dbReference type="NCBI Taxonomy" id="2897707"/>
    <lineage>
        <taxon>Bacteria</taxon>
        <taxon>Bacillati</taxon>
        <taxon>Bacillota</taxon>
        <taxon>Clostridia</taxon>
        <taxon>Eubacteriales</taxon>
        <taxon>Oscillospiraceae</taxon>
        <taxon>Merdimmobilis</taxon>
    </lineage>
</organism>
<accession>A0A938X7R3</accession>
<reference evidence="2" key="2">
    <citation type="journal article" date="2021" name="Sci. Rep.">
        <title>The distribution of antibiotic resistance genes in chicken gut microbiota commensals.</title>
        <authorList>
            <person name="Juricova H."/>
            <person name="Matiasovicova J."/>
            <person name="Kubasova T."/>
            <person name="Cejkova D."/>
            <person name="Rychlik I."/>
        </authorList>
    </citation>
    <scope>NUCLEOTIDE SEQUENCE</scope>
    <source>
        <strain evidence="2">An559</strain>
    </source>
</reference>
<dbReference type="Proteomes" id="UP000774750">
    <property type="component" value="Unassembled WGS sequence"/>
</dbReference>
<evidence type="ECO:0000256" key="1">
    <source>
        <dbReference type="SAM" id="Phobius"/>
    </source>
</evidence>
<protein>
    <submittedName>
        <fullName evidence="2">Uncharacterized protein</fullName>
    </submittedName>
</protein>
<feature type="transmembrane region" description="Helical" evidence="1">
    <location>
        <begin position="48"/>
        <end position="67"/>
    </location>
</feature>
<evidence type="ECO:0000313" key="2">
    <source>
        <dbReference type="EMBL" id="MBM6921059.1"/>
    </source>
</evidence>
<keyword evidence="1" id="KW-0472">Membrane</keyword>
<keyword evidence="1" id="KW-1133">Transmembrane helix</keyword>
<name>A0A938X7R3_9FIRM</name>
<dbReference type="AlphaFoldDB" id="A0A938X7R3"/>
<keyword evidence="3" id="KW-1185">Reference proteome</keyword>
<dbReference type="EMBL" id="JACJKY010000011">
    <property type="protein sequence ID" value="MBM6921059.1"/>
    <property type="molecule type" value="Genomic_DNA"/>
</dbReference>
<comment type="caution">
    <text evidence="2">The sequence shown here is derived from an EMBL/GenBank/DDBJ whole genome shotgun (WGS) entry which is preliminary data.</text>
</comment>
<reference evidence="2" key="1">
    <citation type="submission" date="2020-08" db="EMBL/GenBank/DDBJ databases">
        <authorList>
            <person name="Cejkova D."/>
            <person name="Kubasova T."/>
            <person name="Jahodarova E."/>
            <person name="Rychlik I."/>
        </authorList>
    </citation>
    <scope>NUCLEOTIDE SEQUENCE</scope>
    <source>
        <strain evidence="2">An559</strain>
    </source>
</reference>
<gene>
    <name evidence="2" type="ORF">H6A12_07830</name>
</gene>
<sequence>MKSRPLFWIVCLIVCLVIIISVVAIPLITGQLTVFLPSLMFSSPHLLLWSGIAAGLWGAGRILLFVYSKRHTE</sequence>